<keyword evidence="1" id="KW-1133">Transmembrane helix</keyword>
<evidence type="ECO:0000256" key="1">
    <source>
        <dbReference type="SAM" id="Phobius"/>
    </source>
</evidence>
<protein>
    <submittedName>
        <fullName evidence="2">DUF2306 domain-containing protein</fullName>
    </submittedName>
</protein>
<gene>
    <name evidence="2" type="ORF">EZ216_06990</name>
</gene>
<keyword evidence="1" id="KW-0472">Membrane</keyword>
<sequence>MQLTPVIAVHMTAAIAAIVTGPVALWARRGRQQHPKLHRAFGYAWVTLMLITAVSALFIRDFHMPNLAGYTPIHLLVPVTLIGLFGAFYALARGNIAVHRSVMQKLYIGACLVAGVFTLLPGRYLGHLLWSSAGLI</sequence>
<feature type="transmembrane region" description="Helical" evidence="1">
    <location>
        <begin position="6"/>
        <end position="28"/>
    </location>
</feature>
<dbReference type="InterPro" id="IPR018750">
    <property type="entry name" value="DUF2306_membrane"/>
</dbReference>
<name>A0A4Z0CE86_9BURK</name>
<dbReference type="AlphaFoldDB" id="A0A4Z0CE86"/>
<comment type="caution">
    <text evidence="2">The sequence shown here is derived from an EMBL/GenBank/DDBJ whole genome shotgun (WGS) entry which is preliminary data.</text>
</comment>
<reference evidence="2 3" key="1">
    <citation type="submission" date="2019-03" db="EMBL/GenBank/DDBJ databases">
        <title>Ramlibacter sp. 18x22-1, whole genome shotgun sequence.</title>
        <authorList>
            <person name="Zhang X."/>
            <person name="Feng G."/>
            <person name="Zhu H."/>
        </authorList>
    </citation>
    <scope>NUCLEOTIDE SEQUENCE [LARGE SCALE GENOMIC DNA]</scope>
    <source>
        <strain evidence="2 3">18x22-1</strain>
    </source>
</reference>
<dbReference type="Pfam" id="PF10067">
    <property type="entry name" value="DUF2306"/>
    <property type="match status" value="1"/>
</dbReference>
<evidence type="ECO:0000313" key="2">
    <source>
        <dbReference type="EMBL" id="TFZ08880.1"/>
    </source>
</evidence>
<feature type="transmembrane region" description="Helical" evidence="1">
    <location>
        <begin position="40"/>
        <end position="59"/>
    </location>
</feature>
<keyword evidence="1" id="KW-0812">Transmembrane</keyword>
<accession>A0A4Z0CE86</accession>
<dbReference type="EMBL" id="SMLK01000001">
    <property type="protein sequence ID" value="TFZ08880.1"/>
    <property type="molecule type" value="Genomic_DNA"/>
</dbReference>
<proteinExistence type="predicted"/>
<evidence type="ECO:0000313" key="3">
    <source>
        <dbReference type="Proteomes" id="UP000297839"/>
    </source>
</evidence>
<dbReference type="OrthoDB" id="3749011at2"/>
<feature type="transmembrane region" description="Helical" evidence="1">
    <location>
        <begin position="71"/>
        <end position="92"/>
    </location>
</feature>
<keyword evidence="3" id="KW-1185">Reference proteome</keyword>
<feature type="transmembrane region" description="Helical" evidence="1">
    <location>
        <begin position="104"/>
        <end position="125"/>
    </location>
</feature>
<dbReference type="Proteomes" id="UP000297839">
    <property type="component" value="Unassembled WGS sequence"/>
</dbReference>
<dbReference type="RefSeq" id="WP_135248965.1">
    <property type="nucleotide sequence ID" value="NZ_SMLK01000001.1"/>
</dbReference>
<organism evidence="2 3">
    <name type="scientific">Ramlibacter humi</name>
    <dbReference type="NCBI Taxonomy" id="2530451"/>
    <lineage>
        <taxon>Bacteria</taxon>
        <taxon>Pseudomonadati</taxon>
        <taxon>Pseudomonadota</taxon>
        <taxon>Betaproteobacteria</taxon>
        <taxon>Burkholderiales</taxon>
        <taxon>Comamonadaceae</taxon>
        <taxon>Ramlibacter</taxon>
    </lineage>
</organism>